<protein>
    <submittedName>
        <fullName evidence="2">DUF1653 domain-containing protein</fullName>
    </submittedName>
</protein>
<dbReference type="Pfam" id="PF07866">
    <property type="entry name" value="DUF1653"/>
    <property type="match status" value="1"/>
</dbReference>
<proteinExistence type="predicted"/>
<sequence length="72" mass="8559">MYRHYKGNFYAVYEVARHSEDDSKLVVYRPCYGEQALWVRPLSMFTETVEKGGETLPRFEYIKPLPESHTKI</sequence>
<evidence type="ECO:0000313" key="3">
    <source>
        <dbReference type="Proteomes" id="UP000595095"/>
    </source>
</evidence>
<evidence type="ECO:0000313" key="2">
    <source>
        <dbReference type="EMBL" id="QPG07109.1"/>
    </source>
</evidence>
<evidence type="ECO:0000259" key="1">
    <source>
        <dbReference type="Pfam" id="PF07866"/>
    </source>
</evidence>
<reference evidence="2 3" key="1">
    <citation type="submission" date="2020-11" db="EMBL/GenBank/DDBJ databases">
        <title>Complete genome sequence for Salinimonas sp. strain G2-b.</title>
        <authorList>
            <person name="Park S.-J."/>
        </authorList>
    </citation>
    <scope>NUCLEOTIDE SEQUENCE [LARGE SCALE GENOMIC DNA]</scope>
    <source>
        <strain evidence="2 3">G2-b</strain>
    </source>
</reference>
<accession>A0A7S9E045</accession>
<organism evidence="2 3">
    <name type="scientific">Salinimonas marina</name>
    <dbReference type="NCBI Taxonomy" id="2785918"/>
    <lineage>
        <taxon>Bacteria</taxon>
        <taxon>Pseudomonadati</taxon>
        <taxon>Pseudomonadota</taxon>
        <taxon>Gammaproteobacteria</taxon>
        <taxon>Alteromonadales</taxon>
        <taxon>Alteromonadaceae</taxon>
        <taxon>Alteromonas/Salinimonas group</taxon>
        <taxon>Salinimonas</taxon>
    </lineage>
</organism>
<name>A0A7S9E045_9ALTE</name>
<dbReference type="RefSeq" id="WP_195812180.1">
    <property type="nucleotide sequence ID" value="NZ_CP064795.1"/>
</dbReference>
<dbReference type="KEGG" id="smaa:IT774_02230"/>
<dbReference type="EMBL" id="CP064795">
    <property type="protein sequence ID" value="QPG07109.1"/>
    <property type="molecule type" value="Genomic_DNA"/>
</dbReference>
<dbReference type="Gene3D" id="2.30.30.320">
    <property type="entry name" value="DUF1653-like domain"/>
    <property type="match status" value="1"/>
</dbReference>
<dbReference type="InterPro" id="IPR037135">
    <property type="entry name" value="DUF1653-like_dom_sf"/>
</dbReference>
<gene>
    <name evidence="2" type="ORF">IT774_02230</name>
</gene>
<dbReference type="AlphaFoldDB" id="A0A7S9E045"/>
<dbReference type="InterPro" id="IPR023387">
    <property type="entry name" value="DUF1653-like_dom"/>
</dbReference>
<feature type="domain" description="DUF1653" evidence="1">
    <location>
        <begin position="2"/>
        <end position="61"/>
    </location>
</feature>
<keyword evidence="3" id="KW-1185">Reference proteome</keyword>
<dbReference type="Proteomes" id="UP000595095">
    <property type="component" value="Chromosome"/>
</dbReference>